<evidence type="ECO:0000256" key="3">
    <source>
        <dbReference type="ARBA" id="ARBA00022827"/>
    </source>
</evidence>
<keyword evidence="8" id="KW-1185">Reference proteome</keyword>
<reference evidence="7 8" key="1">
    <citation type="journal article" date="2019" name="Sci. Rep.">
        <title>Orb-weaving spider Araneus ventricosus genome elucidates the spidroin gene catalogue.</title>
        <authorList>
            <person name="Kono N."/>
            <person name="Nakamura H."/>
            <person name="Ohtoshi R."/>
            <person name="Moran D.A.P."/>
            <person name="Shinohara A."/>
            <person name="Yoshida Y."/>
            <person name="Fujiwara M."/>
            <person name="Mori M."/>
            <person name="Tomita M."/>
            <person name="Arakawa K."/>
        </authorList>
    </citation>
    <scope>NUCLEOTIDE SEQUENCE [LARGE SCALE GENOMIC DNA]</scope>
</reference>
<keyword evidence="6 7" id="KW-0503">Monooxygenase</keyword>
<evidence type="ECO:0000256" key="5">
    <source>
        <dbReference type="ARBA" id="ARBA00023002"/>
    </source>
</evidence>
<evidence type="ECO:0000256" key="4">
    <source>
        <dbReference type="ARBA" id="ARBA00022857"/>
    </source>
</evidence>
<keyword evidence="2 6" id="KW-0285">Flavoprotein</keyword>
<dbReference type="Pfam" id="PF00743">
    <property type="entry name" value="FMO-like"/>
    <property type="match status" value="1"/>
</dbReference>
<dbReference type="GO" id="GO:0004499">
    <property type="term" value="F:N,N-dimethylaniline monooxygenase activity"/>
    <property type="evidence" value="ECO:0007669"/>
    <property type="project" value="InterPro"/>
</dbReference>
<keyword evidence="3 6" id="KW-0274">FAD</keyword>
<evidence type="ECO:0000313" key="7">
    <source>
        <dbReference type="EMBL" id="GBM36401.1"/>
    </source>
</evidence>
<dbReference type="AlphaFoldDB" id="A0A4Y2F5F9"/>
<evidence type="ECO:0000256" key="1">
    <source>
        <dbReference type="ARBA" id="ARBA00009183"/>
    </source>
</evidence>
<evidence type="ECO:0000256" key="6">
    <source>
        <dbReference type="RuleBase" id="RU361177"/>
    </source>
</evidence>
<name>A0A4Y2F5F9_ARAVE</name>
<dbReference type="GO" id="GO:0050661">
    <property type="term" value="F:NADP binding"/>
    <property type="evidence" value="ECO:0007669"/>
    <property type="project" value="InterPro"/>
</dbReference>
<dbReference type="SUPFAM" id="SSF51905">
    <property type="entry name" value="FAD/NAD(P)-binding domain"/>
    <property type="match status" value="1"/>
</dbReference>
<dbReference type="Proteomes" id="UP000499080">
    <property type="component" value="Unassembled WGS sequence"/>
</dbReference>
<dbReference type="InterPro" id="IPR050346">
    <property type="entry name" value="FMO-like"/>
</dbReference>
<dbReference type="GO" id="GO:0050660">
    <property type="term" value="F:flavin adenine dinucleotide binding"/>
    <property type="evidence" value="ECO:0007669"/>
    <property type="project" value="InterPro"/>
</dbReference>
<dbReference type="PRINTS" id="PR00370">
    <property type="entry name" value="FMOXYGENASE"/>
</dbReference>
<dbReference type="InterPro" id="IPR000960">
    <property type="entry name" value="Flavin_mOase"/>
</dbReference>
<gene>
    <name evidence="7" type="primary">FMO2_14</name>
    <name evidence="7" type="ORF">AVEN_234792_1</name>
</gene>
<accession>A0A4Y2F5F9</accession>
<keyword evidence="5 6" id="KW-0560">Oxidoreductase</keyword>
<dbReference type="EMBL" id="BGPR01000811">
    <property type="protein sequence ID" value="GBM36401.1"/>
    <property type="molecule type" value="Genomic_DNA"/>
</dbReference>
<comment type="cofactor">
    <cofactor evidence="6">
        <name>FAD</name>
        <dbReference type="ChEBI" id="CHEBI:57692"/>
    </cofactor>
</comment>
<comment type="similarity">
    <text evidence="1 6">Belongs to the FMO family.</text>
</comment>
<dbReference type="InterPro" id="IPR020946">
    <property type="entry name" value="Flavin_mOase-like"/>
</dbReference>
<dbReference type="PANTHER" id="PTHR23023">
    <property type="entry name" value="DIMETHYLANILINE MONOOXYGENASE"/>
    <property type="match status" value="1"/>
</dbReference>
<comment type="caution">
    <text evidence="7">The sequence shown here is derived from an EMBL/GenBank/DDBJ whole genome shotgun (WGS) entry which is preliminary data.</text>
</comment>
<dbReference type="InterPro" id="IPR036188">
    <property type="entry name" value="FAD/NAD-bd_sf"/>
</dbReference>
<evidence type="ECO:0000256" key="2">
    <source>
        <dbReference type="ARBA" id="ARBA00022630"/>
    </source>
</evidence>
<keyword evidence="4" id="KW-0521">NADP</keyword>
<sequence>MELLVYETPETFTEDFVDCKVTPKNKKITVIGAGFFGLGSLAALEKEGGFDPGCFEKTDKPGGTWCYREKPEDGVGSTMPWTIINHRKELGALSNFPPKKESNNFMRHHEIYEYIMDYAASRGILKYIRYKMEVLKMKRCDDYEETGKWTVTVKNRLSGGT</sequence>
<dbReference type="EC" id="1.-.-.-" evidence="6"/>
<dbReference type="Gene3D" id="3.50.50.60">
    <property type="entry name" value="FAD/NAD(P)-binding domain"/>
    <property type="match status" value="1"/>
</dbReference>
<protein>
    <recommendedName>
        <fullName evidence="6">Flavin-containing monooxygenase</fullName>
        <ecNumber evidence="6">1.-.-.-</ecNumber>
    </recommendedName>
</protein>
<dbReference type="OrthoDB" id="6428144at2759"/>
<organism evidence="7 8">
    <name type="scientific">Araneus ventricosus</name>
    <name type="common">Orbweaver spider</name>
    <name type="synonym">Epeira ventricosa</name>
    <dbReference type="NCBI Taxonomy" id="182803"/>
    <lineage>
        <taxon>Eukaryota</taxon>
        <taxon>Metazoa</taxon>
        <taxon>Ecdysozoa</taxon>
        <taxon>Arthropoda</taxon>
        <taxon>Chelicerata</taxon>
        <taxon>Arachnida</taxon>
        <taxon>Araneae</taxon>
        <taxon>Araneomorphae</taxon>
        <taxon>Entelegynae</taxon>
        <taxon>Araneoidea</taxon>
        <taxon>Araneidae</taxon>
        <taxon>Araneus</taxon>
    </lineage>
</organism>
<proteinExistence type="inferred from homology"/>
<evidence type="ECO:0000313" key="8">
    <source>
        <dbReference type="Proteomes" id="UP000499080"/>
    </source>
</evidence>